<dbReference type="EMBL" id="JAFFGZ010000004">
    <property type="protein sequence ID" value="KAK4646079.1"/>
    <property type="molecule type" value="Genomic_DNA"/>
</dbReference>
<gene>
    <name evidence="2" type="ORF">QC761_207185</name>
</gene>
<organism evidence="2 3">
    <name type="scientific">Podospora bellae-mahoneyi</name>
    <dbReference type="NCBI Taxonomy" id="2093777"/>
    <lineage>
        <taxon>Eukaryota</taxon>
        <taxon>Fungi</taxon>
        <taxon>Dikarya</taxon>
        <taxon>Ascomycota</taxon>
        <taxon>Pezizomycotina</taxon>
        <taxon>Sordariomycetes</taxon>
        <taxon>Sordariomycetidae</taxon>
        <taxon>Sordariales</taxon>
        <taxon>Podosporaceae</taxon>
        <taxon>Podospora</taxon>
    </lineage>
</organism>
<feature type="chain" id="PRO_5045161980" evidence="1">
    <location>
        <begin position="20"/>
        <end position="142"/>
    </location>
</feature>
<evidence type="ECO:0000313" key="2">
    <source>
        <dbReference type="EMBL" id="KAK4646079.1"/>
    </source>
</evidence>
<evidence type="ECO:0000313" key="3">
    <source>
        <dbReference type="Proteomes" id="UP001322138"/>
    </source>
</evidence>
<comment type="caution">
    <text evidence="2">The sequence shown here is derived from an EMBL/GenBank/DDBJ whole genome shotgun (WGS) entry which is preliminary data.</text>
</comment>
<dbReference type="Proteomes" id="UP001322138">
    <property type="component" value="Unassembled WGS sequence"/>
</dbReference>
<keyword evidence="1" id="KW-0732">Signal</keyword>
<dbReference type="GeneID" id="87895941"/>
<dbReference type="RefSeq" id="XP_062735055.1">
    <property type="nucleotide sequence ID" value="XM_062876459.1"/>
</dbReference>
<feature type="signal peptide" evidence="1">
    <location>
        <begin position="1"/>
        <end position="19"/>
    </location>
</feature>
<proteinExistence type="predicted"/>
<keyword evidence="3" id="KW-1185">Reference proteome</keyword>
<protein>
    <submittedName>
        <fullName evidence="2">Uncharacterized protein</fullName>
    </submittedName>
</protein>
<name>A0ABR0FSH5_9PEZI</name>
<evidence type="ECO:0000256" key="1">
    <source>
        <dbReference type="SAM" id="SignalP"/>
    </source>
</evidence>
<sequence length="142" mass="15777">MIIMKLLLTITGLAGLSTATPTSPSTPTGRIKDPWGDLMTILGFYQHPECSHEDPYWYMTTRLGTFLAVMDETEGCQNVPDVWGDVRVIKVERQDRKCKVTVYTNPDCNPASGSGIPIPEETCVPPEPEKTWKSFAIRGCLD</sequence>
<accession>A0ABR0FSH5</accession>
<reference evidence="2 3" key="1">
    <citation type="journal article" date="2023" name="bioRxiv">
        <title>High-quality genome assemblies of four members of thePodospora anserinaspecies complex.</title>
        <authorList>
            <person name="Ament-Velasquez S.L."/>
            <person name="Vogan A.A."/>
            <person name="Wallerman O."/>
            <person name="Hartmann F."/>
            <person name="Gautier V."/>
            <person name="Silar P."/>
            <person name="Giraud T."/>
            <person name="Johannesson H."/>
        </authorList>
    </citation>
    <scope>NUCLEOTIDE SEQUENCE [LARGE SCALE GENOMIC DNA]</scope>
    <source>
        <strain evidence="2 3">CBS 112042</strain>
    </source>
</reference>